<evidence type="ECO:0000256" key="3">
    <source>
        <dbReference type="RuleBase" id="RU000363"/>
    </source>
</evidence>
<dbReference type="STRING" id="1208918.CDEE_0756"/>
<dbReference type="NCBIfam" id="NF004197">
    <property type="entry name" value="PRK05653.1-1"/>
    <property type="match status" value="1"/>
</dbReference>
<evidence type="ECO:0000256" key="1">
    <source>
        <dbReference type="ARBA" id="ARBA00006484"/>
    </source>
</evidence>
<dbReference type="KEGG" id="kct:CDEE_0756"/>
<dbReference type="PANTHER" id="PTHR42879:SF2">
    <property type="entry name" value="3-OXOACYL-[ACYL-CARRIER-PROTEIN] REDUCTASE FABG"/>
    <property type="match status" value="1"/>
</dbReference>
<protein>
    <submittedName>
        <fullName evidence="4">3-oxoacyl-[acyl-carrier protein] reductase</fullName>
        <ecNumber evidence="4">1.1.1.100</ecNumber>
    </submittedName>
</protein>
<dbReference type="InterPro" id="IPR002347">
    <property type="entry name" value="SDR_fam"/>
</dbReference>
<dbReference type="PRINTS" id="PR00081">
    <property type="entry name" value="GDHRDH"/>
</dbReference>
<sequence>MDLKGKVALVTGANRGIGKAIVKELLNNNVFVVGTSRSIDGAEEINSELSPFSGCGVVLDASNIQSCDLLMKKLSELKIFPDILVNNAGITKDSLSIRMKESDWNDVINTNLSSVFYLSKRFIPHMMKSKWGRIINITSVVGSIGNVGQANYAASKAGIEAFSRVLAKEFSSRGITVNCIAPGFIDTDMTKSLNHNHIDALLSQIPTGRLGHVDDVAYAVSFLASSRADYISGITLHINGGMYMN</sequence>
<dbReference type="PROSITE" id="PS00061">
    <property type="entry name" value="ADH_SHORT"/>
    <property type="match status" value="1"/>
</dbReference>
<dbReference type="Pfam" id="PF00106">
    <property type="entry name" value="adh_short"/>
    <property type="match status" value="1"/>
</dbReference>
<keyword evidence="2 4" id="KW-0560">Oxidoreductase</keyword>
<dbReference type="AlphaFoldDB" id="M1M6Q9"/>
<dbReference type="RefSeq" id="WP_015238412.1">
    <property type="nucleotide sequence ID" value="NC_020283.1"/>
</dbReference>
<evidence type="ECO:0000256" key="2">
    <source>
        <dbReference type="ARBA" id="ARBA00023002"/>
    </source>
</evidence>
<dbReference type="FunFam" id="3.40.50.720:FF:000173">
    <property type="entry name" value="3-oxoacyl-[acyl-carrier protein] reductase"/>
    <property type="match status" value="1"/>
</dbReference>
<dbReference type="GO" id="GO:0032787">
    <property type="term" value="P:monocarboxylic acid metabolic process"/>
    <property type="evidence" value="ECO:0007669"/>
    <property type="project" value="UniProtKB-ARBA"/>
</dbReference>
<gene>
    <name evidence="4" type="ORF">CDEE_0756</name>
</gene>
<evidence type="ECO:0000313" key="4">
    <source>
        <dbReference type="EMBL" id="AGF47745.1"/>
    </source>
</evidence>
<dbReference type="EC" id="1.1.1.100" evidence="4"/>
<dbReference type="EMBL" id="CP003804">
    <property type="protein sequence ID" value="AGF47745.1"/>
    <property type="molecule type" value="Genomic_DNA"/>
</dbReference>
<reference evidence="4 5" key="1">
    <citation type="journal article" date="2013" name="Genome Biol. Evol.">
        <title>Genome evolution and phylogenomic analysis of candidatus kinetoplastibacterium, the betaproteobacterial endosymbionts of strigomonas and angomonas.</title>
        <authorList>
            <person name="Alves J.M."/>
            <person name="Serrano M.G."/>
            <person name="Maia da Silva F."/>
            <person name="Voegtly L.J."/>
            <person name="Matveyev A.V."/>
            <person name="Teixeira M.M."/>
            <person name="Camargo E.P."/>
            <person name="Buck G.A."/>
        </authorList>
    </citation>
    <scope>NUCLEOTIDE SEQUENCE [LARGE SCALE GENOMIC DNA]</scope>
    <source>
        <strain evidence="4 5">TCC036E</strain>
    </source>
</reference>
<dbReference type="PATRIC" id="fig|1208918.3.peg.445"/>
<comment type="similarity">
    <text evidence="1 3">Belongs to the short-chain dehydrogenases/reductases (SDR) family.</text>
</comment>
<dbReference type="SUPFAM" id="SSF51735">
    <property type="entry name" value="NAD(P)-binding Rossmann-fold domains"/>
    <property type="match status" value="1"/>
</dbReference>
<name>M1M6Q9_9PROT</name>
<accession>M1M6Q9</accession>
<proteinExistence type="inferred from homology"/>
<keyword evidence="5" id="KW-1185">Reference proteome</keyword>
<dbReference type="Gene3D" id="3.40.50.720">
    <property type="entry name" value="NAD(P)-binding Rossmann-like Domain"/>
    <property type="match status" value="1"/>
</dbReference>
<evidence type="ECO:0000313" key="5">
    <source>
        <dbReference type="Proteomes" id="UP000011686"/>
    </source>
</evidence>
<organism evidence="4 5">
    <name type="scientific">Candidatus Kinetoplastidibacterium crithidiae TCC036E</name>
    <dbReference type="NCBI Taxonomy" id="1208918"/>
    <lineage>
        <taxon>Bacteria</taxon>
        <taxon>Pseudomonadati</taxon>
        <taxon>Pseudomonadota</taxon>
        <taxon>Betaproteobacteria</taxon>
        <taxon>Candidatus Kinetoplastidibacterium</taxon>
    </lineage>
</organism>
<dbReference type="HOGENOM" id="CLU_010194_1_3_4"/>
<dbReference type="InterPro" id="IPR036291">
    <property type="entry name" value="NAD(P)-bd_dom_sf"/>
</dbReference>
<dbReference type="InterPro" id="IPR020904">
    <property type="entry name" value="Sc_DH/Rdtase_CS"/>
</dbReference>
<dbReference type="Proteomes" id="UP000011686">
    <property type="component" value="Chromosome"/>
</dbReference>
<dbReference type="CDD" id="cd05333">
    <property type="entry name" value="BKR_SDR_c"/>
    <property type="match status" value="1"/>
</dbReference>
<dbReference type="NCBIfam" id="NF009466">
    <property type="entry name" value="PRK12826.1-2"/>
    <property type="match status" value="1"/>
</dbReference>
<dbReference type="PRINTS" id="PR00080">
    <property type="entry name" value="SDRFAMILY"/>
</dbReference>
<dbReference type="eggNOG" id="COG1028">
    <property type="taxonomic scope" value="Bacteria"/>
</dbReference>
<dbReference type="InterPro" id="IPR050259">
    <property type="entry name" value="SDR"/>
</dbReference>
<dbReference type="PANTHER" id="PTHR42879">
    <property type="entry name" value="3-OXOACYL-(ACYL-CARRIER-PROTEIN) REDUCTASE"/>
    <property type="match status" value="1"/>
</dbReference>
<dbReference type="GO" id="GO:0004316">
    <property type="term" value="F:3-oxoacyl-[acyl-carrier-protein] reductase (NADPH) activity"/>
    <property type="evidence" value="ECO:0007669"/>
    <property type="project" value="UniProtKB-EC"/>
</dbReference>